<keyword evidence="2" id="KW-1185">Reference proteome</keyword>
<dbReference type="EMBL" id="NIRI02000077">
    <property type="protein sequence ID" value="KAG5441157.1"/>
    <property type="molecule type" value="Genomic_DNA"/>
</dbReference>
<name>A0A3R7FZQ7_CLOSI</name>
<reference evidence="1 2" key="2">
    <citation type="journal article" date="2021" name="Genomics">
        <title>High-quality reference genome for Clonorchis sinensis.</title>
        <authorList>
            <person name="Young N.D."/>
            <person name="Stroehlein A.J."/>
            <person name="Kinkar L."/>
            <person name="Wang T."/>
            <person name="Sohn W.M."/>
            <person name="Chang B.C.H."/>
            <person name="Kaur P."/>
            <person name="Weisz D."/>
            <person name="Dudchenko O."/>
            <person name="Aiden E.L."/>
            <person name="Korhonen P.K."/>
            <person name="Gasser R.B."/>
        </authorList>
    </citation>
    <scope>NUCLEOTIDE SEQUENCE [LARGE SCALE GENOMIC DNA]</scope>
    <source>
        <strain evidence="1">Cs-k2</strain>
    </source>
</reference>
<dbReference type="AlphaFoldDB" id="A0A3R7FZQ7"/>
<evidence type="ECO:0000313" key="2">
    <source>
        <dbReference type="Proteomes" id="UP000286415"/>
    </source>
</evidence>
<organism evidence="1 2">
    <name type="scientific">Clonorchis sinensis</name>
    <name type="common">Chinese liver fluke</name>
    <dbReference type="NCBI Taxonomy" id="79923"/>
    <lineage>
        <taxon>Eukaryota</taxon>
        <taxon>Metazoa</taxon>
        <taxon>Spiralia</taxon>
        <taxon>Lophotrochozoa</taxon>
        <taxon>Platyhelminthes</taxon>
        <taxon>Trematoda</taxon>
        <taxon>Digenea</taxon>
        <taxon>Opisthorchiida</taxon>
        <taxon>Opisthorchiata</taxon>
        <taxon>Opisthorchiidae</taxon>
        <taxon>Clonorchis</taxon>
    </lineage>
</organism>
<proteinExistence type="predicted"/>
<dbReference type="Proteomes" id="UP000286415">
    <property type="component" value="Unassembled WGS sequence"/>
</dbReference>
<evidence type="ECO:0000313" key="1">
    <source>
        <dbReference type="EMBL" id="KAG5441157.1"/>
    </source>
</evidence>
<comment type="caution">
    <text evidence="1">The sequence shown here is derived from an EMBL/GenBank/DDBJ whole genome shotgun (WGS) entry which is preliminary data.</text>
</comment>
<gene>
    <name evidence="1" type="ORF">CSKR_102747</name>
</gene>
<dbReference type="InParanoid" id="A0A3R7FZQ7"/>
<accession>A0A3R7FZQ7</accession>
<reference evidence="1 2" key="1">
    <citation type="journal article" date="2018" name="Biotechnol. Adv.">
        <title>Improved genomic resources and new bioinformatic workflow for the carcinogenic parasite Clonorchis sinensis: Biotechnological implications.</title>
        <authorList>
            <person name="Wang D."/>
            <person name="Korhonen P.K."/>
            <person name="Gasser R.B."/>
            <person name="Young N.D."/>
        </authorList>
    </citation>
    <scope>NUCLEOTIDE SEQUENCE [LARGE SCALE GENOMIC DNA]</scope>
    <source>
        <strain evidence="1">Cs-k2</strain>
    </source>
</reference>
<sequence length="376" mass="42375">MTFIQISTVKHITRAFALSSLGYSHGDQRGFPPCLTVYVSILPVSCCVILLSRFSSFVRMESSEHSFFEWFINDPTNLAVQETCSSLYIRNALLIRLLKILGQPTTGFALLGAHQVGAVPEFPSTLCSSCSSLCSQRTQPTTSDQYTDLQIDLVFTRDPTESLVYDILQLNVVHTDLLIFQMARYSRDRSRRCSRVSVNPMFYLDPKWTDLDKYYRKVFSNLCLAAMSPEGDTRAGILPGCLSLDRGSPEVEVGFEPRTFRSTIGQGSKTLICISFTKLNIHLLLERVFLNFPGYSLTVTQMQANATKRLYKFCNRSHFSRDAERNIRLTESRGLRLPDEPEAEGRDRSWAVVEFPTVEFGSAQSARSPIDSVICS</sequence>
<protein>
    <submittedName>
        <fullName evidence="1">Uncharacterized protein</fullName>
    </submittedName>
</protein>